<dbReference type="Proteomes" id="UP001629113">
    <property type="component" value="Unassembled WGS sequence"/>
</dbReference>
<evidence type="ECO:0008006" key="4">
    <source>
        <dbReference type="Google" id="ProtNLM"/>
    </source>
</evidence>
<protein>
    <recommendedName>
        <fullName evidence="4">RING-type domain-containing protein</fullName>
    </recommendedName>
</protein>
<dbReference type="EMBL" id="JBFCZG010000006">
    <property type="protein sequence ID" value="KAL3420642.1"/>
    <property type="molecule type" value="Genomic_DNA"/>
</dbReference>
<name>A0ABR4PBF4_9HELO</name>
<organism evidence="2 3">
    <name type="scientific">Phlyctema vagabunda</name>
    <dbReference type="NCBI Taxonomy" id="108571"/>
    <lineage>
        <taxon>Eukaryota</taxon>
        <taxon>Fungi</taxon>
        <taxon>Dikarya</taxon>
        <taxon>Ascomycota</taxon>
        <taxon>Pezizomycotina</taxon>
        <taxon>Leotiomycetes</taxon>
        <taxon>Helotiales</taxon>
        <taxon>Dermateaceae</taxon>
        <taxon>Phlyctema</taxon>
    </lineage>
</organism>
<sequence length="287" mass="33411">MHRHDIYIYECLHEVISFRYCPCANRVNFHECFEPLFIVHRLPIRCIPCSSILQGQTPGAIFEIGQQSQRARLLRMTYPTQGANYLNVLHDFRQRAEQRTLEEQAVQRERDSWAIRERSIIDQIFIANNIGQRMLAMVTSMRDRLYHSLFEEELRGIPTVAELQRLTALRGAVGHVVMERANHTRRRGEILEAYSRRHEGRQRLIDDSGILVEISPAERHDERHDERCNICLAELPHEGETIVRLACGHEFGRDLFEGIASLEGFPQNRPDNPDPPDIPETPRSFEP</sequence>
<keyword evidence="3" id="KW-1185">Reference proteome</keyword>
<comment type="caution">
    <text evidence="2">The sequence shown here is derived from an EMBL/GenBank/DDBJ whole genome shotgun (WGS) entry which is preliminary data.</text>
</comment>
<evidence type="ECO:0000313" key="3">
    <source>
        <dbReference type="Proteomes" id="UP001629113"/>
    </source>
</evidence>
<reference evidence="2 3" key="1">
    <citation type="submission" date="2024-06" db="EMBL/GenBank/DDBJ databases">
        <title>Complete genome of Phlyctema vagabunda strain 19-DSS-EL-015.</title>
        <authorList>
            <person name="Fiorenzani C."/>
        </authorList>
    </citation>
    <scope>NUCLEOTIDE SEQUENCE [LARGE SCALE GENOMIC DNA]</scope>
    <source>
        <strain evidence="2 3">19-DSS-EL-015</strain>
    </source>
</reference>
<accession>A0ABR4PBF4</accession>
<feature type="region of interest" description="Disordered" evidence="1">
    <location>
        <begin position="263"/>
        <end position="287"/>
    </location>
</feature>
<evidence type="ECO:0000256" key="1">
    <source>
        <dbReference type="SAM" id="MobiDB-lite"/>
    </source>
</evidence>
<dbReference type="CDD" id="cd16448">
    <property type="entry name" value="RING-H2"/>
    <property type="match status" value="1"/>
</dbReference>
<evidence type="ECO:0000313" key="2">
    <source>
        <dbReference type="EMBL" id="KAL3420642.1"/>
    </source>
</evidence>
<gene>
    <name evidence="2" type="ORF">PVAG01_07087</name>
</gene>
<proteinExistence type="predicted"/>